<dbReference type="GO" id="GO:0034477">
    <property type="term" value="P:U6 snRNA 3'-end processing"/>
    <property type="evidence" value="ECO:0007669"/>
    <property type="project" value="UniProtKB-UniRule"/>
</dbReference>
<dbReference type="GO" id="GO:0016829">
    <property type="term" value="F:lyase activity"/>
    <property type="evidence" value="ECO:0007669"/>
    <property type="project" value="UniProtKB-KW"/>
</dbReference>
<dbReference type="EC" id="3.1.4.-" evidence="5"/>
<organism evidence="7 8">
    <name type="scientific">Coleophoma cylindrospora</name>
    <dbReference type="NCBI Taxonomy" id="1849047"/>
    <lineage>
        <taxon>Eukaryota</taxon>
        <taxon>Fungi</taxon>
        <taxon>Dikarya</taxon>
        <taxon>Ascomycota</taxon>
        <taxon>Pezizomycotina</taxon>
        <taxon>Leotiomycetes</taxon>
        <taxon>Helotiales</taxon>
        <taxon>Dermateaceae</taxon>
        <taxon>Coleophoma</taxon>
    </lineage>
</organism>
<gene>
    <name evidence="5" type="primary">USB1</name>
    <name evidence="7" type="ORF">BP6252_07116</name>
</gene>
<dbReference type="AlphaFoldDB" id="A0A3D8RGN4"/>
<dbReference type="HAMAP" id="MF_03040">
    <property type="entry name" value="USB1"/>
    <property type="match status" value="1"/>
</dbReference>
<keyword evidence="1 5" id="KW-0540">Nuclease</keyword>
<keyword evidence="3" id="KW-0456">Lyase</keyword>
<keyword evidence="2 5" id="KW-0378">Hydrolase</keyword>
<evidence type="ECO:0000256" key="5">
    <source>
        <dbReference type="HAMAP-Rule" id="MF_03040"/>
    </source>
</evidence>
<proteinExistence type="inferred from homology"/>
<sequence>MALVDYESSDEEEEEEGLPRPDAHPSNTLKRKHDATENDLPPLPSKFHDLYASTTRLSTRDDPSLHGGRKRVTPHIQGNWPTHLYIEWYPSTTEHKALTNLISSIQPTLDASPSRIQSLLTSDLGAPLPLHISLSRTLGLSSAQKDDFVSALLTTMKSCKIRPFDTRISGLHWVPNYEKTRWFLVLRLERPREDGLNRLLAACNGVCEDFAQPKLYSSPKTAPKPNDGGSSRSRRPTARSGSSQGPALAAGEDASESFHVSIAWTLVPPSEGIIQCTQRKKDEAAFTAVQEIAVHIAEIKAKVGNIVTNVPLPQKAAEGKGLFGF</sequence>
<dbReference type="Gene3D" id="3.90.1140.10">
    <property type="entry name" value="Cyclic phosphodiesterase"/>
    <property type="match status" value="1"/>
</dbReference>
<feature type="region of interest" description="Disordered" evidence="6">
    <location>
        <begin position="1"/>
        <end position="47"/>
    </location>
</feature>
<reference evidence="7 8" key="1">
    <citation type="journal article" date="2018" name="IMA Fungus">
        <title>IMA Genome-F 9: Draft genome sequence of Annulohypoxylon stygium, Aspergillus mulundensis, Berkeleyomyces basicola (syn. Thielaviopsis basicola), Ceratocystis smalleyi, two Cercospora beticola strains, Coleophoma cylindrospora, Fusarium fracticaudum, Phialophora cf. hyalina, and Morchella septimelata.</title>
        <authorList>
            <person name="Wingfield B.D."/>
            <person name="Bills G.F."/>
            <person name="Dong Y."/>
            <person name="Huang W."/>
            <person name="Nel W.J."/>
            <person name="Swalarsk-Parry B.S."/>
            <person name="Vaghefi N."/>
            <person name="Wilken P.M."/>
            <person name="An Z."/>
            <person name="de Beer Z.W."/>
            <person name="De Vos L."/>
            <person name="Chen L."/>
            <person name="Duong T.A."/>
            <person name="Gao Y."/>
            <person name="Hammerbacher A."/>
            <person name="Kikkert J.R."/>
            <person name="Li Y."/>
            <person name="Li H."/>
            <person name="Li K."/>
            <person name="Li Q."/>
            <person name="Liu X."/>
            <person name="Ma X."/>
            <person name="Naidoo K."/>
            <person name="Pethybridge S.J."/>
            <person name="Sun J."/>
            <person name="Steenkamp E.T."/>
            <person name="van der Nest M.A."/>
            <person name="van Wyk S."/>
            <person name="Wingfield M.J."/>
            <person name="Xiong C."/>
            <person name="Yue Q."/>
            <person name="Zhang X."/>
        </authorList>
    </citation>
    <scope>NUCLEOTIDE SEQUENCE [LARGE SCALE GENOMIC DNA]</scope>
    <source>
        <strain evidence="7 8">BP6252</strain>
    </source>
</reference>
<evidence type="ECO:0000256" key="2">
    <source>
        <dbReference type="ARBA" id="ARBA00022801"/>
    </source>
</evidence>
<protein>
    <recommendedName>
        <fullName evidence="5">U6 snRNA phosphodiesterase</fullName>
        <ecNumber evidence="5">3.1.4.-</ecNumber>
    </recommendedName>
</protein>
<feature type="compositionally biased region" description="Acidic residues" evidence="6">
    <location>
        <begin position="7"/>
        <end position="16"/>
    </location>
</feature>
<name>A0A3D8RGN4_9HELO</name>
<feature type="active site" description="Proton donor/acceptor" evidence="5">
    <location>
        <position position="259"/>
    </location>
</feature>
<dbReference type="GO" id="GO:1990838">
    <property type="term" value="F:poly(U)-specific exoribonuclease activity, producing 3' uridine cyclic phosphate ends"/>
    <property type="evidence" value="ECO:0007669"/>
    <property type="project" value="UniProtKB-UniRule"/>
</dbReference>
<dbReference type="PANTHER" id="PTHR13522:SF3">
    <property type="entry name" value="U6 SNRNA PHOSPHODIESTERASE 1"/>
    <property type="match status" value="1"/>
</dbReference>
<dbReference type="PANTHER" id="PTHR13522">
    <property type="entry name" value="U6 SNRNA PHOSPHODIESTERASE 1"/>
    <property type="match status" value="1"/>
</dbReference>
<evidence type="ECO:0000256" key="4">
    <source>
        <dbReference type="ARBA" id="ARBA00023242"/>
    </source>
</evidence>
<dbReference type="Pfam" id="PF09749">
    <property type="entry name" value="HVSL"/>
    <property type="match status" value="1"/>
</dbReference>
<accession>A0A3D8RGN4</accession>
<dbReference type="GO" id="GO:0005634">
    <property type="term" value="C:nucleus"/>
    <property type="evidence" value="ECO:0007669"/>
    <property type="project" value="UniProtKB-SubCell"/>
</dbReference>
<keyword evidence="8" id="KW-1185">Reference proteome</keyword>
<feature type="region of interest" description="Disordered" evidence="6">
    <location>
        <begin position="216"/>
        <end position="250"/>
    </location>
</feature>
<dbReference type="InterPro" id="IPR027521">
    <property type="entry name" value="Usb1"/>
</dbReference>
<comment type="similarity">
    <text evidence="5">Belongs to the 2H phosphoesterase superfamily. USB1 family.</text>
</comment>
<dbReference type="OrthoDB" id="49151at2759"/>
<evidence type="ECO:0000256" key="3">
    <source>
        <dbReference type="ARBA" id="ARBA00023239"/>
    </source>
</evidence>
<dbReference type="Proteomes" id="UP000256645">
    <property type="component" value="Unassembled WGS sequence"/>
</dbReference>
<comment type="function">
    <text evidence="5">Phosphodiesterase responsible for the U6 snRNA 3' end processing. Acts as an exoribonuclease (RNase) responsible for trimming the poly(U) tract of the last nucleotides in the pre-U6 snRNA molecule, leading to the formation of mature U6 snRNA.</text>
</comment>
<evidence type="ECO:0000256" key="1">
    <source>
        <dbReference type="ARBA" id="ARBA00022722"/>
    </source>
</evidence>
<dbReference type="EMBL" id="PDLM01000007">
    <property type="protein sequence ID" value="RDW73209.1"/>
    <property type="molecule type" value="Genomic_DNA"/>
</dbReference>
<keyword evidence="4 5" id="KW-0539">Nucleus</keyword>
<comment type="subcellular location">
    <subcellularLocation>
        <location evidence="5">Nucleus</location>
    </subcellularLocation>
</comment>
<evidence type="ECO:0000256" key="6">
    <source>
        <dbReference type="SAM" id="MobiDB-lite"/>
    </source>
</evidence>
<evidence type="ECO:0000313" key="8">
    <source>
        <dbReference type="Proteomes" id="UP000256645"/>
    </source>
</evidence>
<dbReference type="STRING" id="1849047.A0A3D8RGN4"/>
<comment type="caution">
    <text evidence="7">The sequence shown here is derived from an EMBL/GenBank/DDBJ whole genome shotgun (WGS) entry which is preliminary data.</text>
</comment>
<evidence type="ECO:0000313" key="7">
    <source>
        <dbReference type="EMBL" id="RDW73209.1"/>
    </source>
</evidence>
<feature type="active site" description="Proton donor/acceptor" evidence="5">
    <location>
        <position position="131"/>
    </location>
</feature>